<dbReference type="Proteomes" id="UP000027866">
    <property type="component" value="Unassembled WGS sequence"/>
</dbReference>
<feature type="region of interest" description="Disordered" evidence="1">
    <location>
        <begin position="303"/>
        <end position="352"/>
    </location>
</feature>
<keyword evidence="2" id="KW-0472">Membrane</keyword>
<organism evidence="3 4">
    <name type="scientific">Erythrobacter litoralis</name>
    <dbReference type="NCBI Taxonomy" id="39960"/>
    <lineage>
        <taxon>Bacteria</taxon>
        <taxon>Pseudomonadati</taxon>
        <taxon>Pseudomonadota</taxon>
        <taxon>Alphaproteobacteria</taxon>
        <taxon>Sphingomonadales</taxon>
        <taxon>Erythrobacteraceae</taxon>
        <taxon>Erythrobacter/Porphyrobacter group</taxon>
        <taxon>Erythrobacter</taxon>
    </lineage>
</organism>
<comment type="caution">
    <text evidence="3">The sequence shown here is derived from an EMBL/GenBank/DDBJ whole genome shotgun (WGS) entry which is preliminary data.</text>
</comment>
<keyword evidence="2" id="KW-0812">Transmembrane</keyword>
<dbReference type="AlphaFoldDB" id="A0A074MGT5"/>
<keyword evidence="2" id="KW-1133">Transmembrane helix</keyword>
<name>A0A074MGT5_9SPHN</name>
<proteinExistence type="predicted"/>
<evidence type="ECO:0000256" key="2">
    <source>
        <dbReference type="SAM" id="Phobius"/>
    </source>
</evidence>
<gene>
    <name evidence="3" type="ORF">EH32_15490</name>
</gene>
<sequence length="352" mass="38386">MFEGPFEEDLSMASPSRNAAYRLAAIAGFTAALSMTAAPVSAAQLPDNLVRPANAGAFMTDFGSSTYDAEADTADWRRCWRRWGCRGWRGRGWRGRRGVSAGDVLAGAVIIGGIAAIASAASNNRRERERDVVVVERDRVRYDDRYDDRRYDDRRYDDRRATSRRAGGASGLENAVDMCLAEVERDVRVDEVDNVQRTASGWAVTGSLFDGSAFLCTIGNDGRVDNIDYGGFVGRADGAAGSDGTFIPPRSVPRRAGGEQWSDVRYLTARANIEERSGFGPQPDEEMRVALGTSPRDVEAAFAGRTVPQRDYDRPAEPMVPLRAERQPVYPGGPIPGEDIPEARPIDGDLGR</sequence>
<protein>
    <submittedName>
        <fullName evidence="3">Uncharacterized protein</fullName>
    </submittedName>
</protein>
<reference evidence="3 4" key="1">
    <citation type="submission" date="2014-04" db="EMBL/GenBank/DDBJ databases">
        <title>A comprehensive comparison of genomes of Erythrobacter spp. Strains.</title>
        <authorList>
            <person name="Zheng Q."/>
        </authorList>
    </citation>
    <scope>NUCLEOTIDE SEQUENCE [LARGE SCALE GENOMIC DNA]</scope>
    <source>
        <strain evidence="3 4">DSM 8509</strain>
    </source>
</reference>
<evidence type="ECO:0000313" key="3">
    <source>
        <dbReference type="EMBL" id="KEO92659.1"/>
    </source>
</evidence>
<dbReference type="EMBL" id="JMIX01000009">
    <property type="protein sequence ID" value="KEO92659.1"/>
    <property type="molecule type" value="Genomic_DNA"/>
</dbReference>
<feature type="transmembrane region" description="Helical" evidence="2">
    <location>
        <begin position="104"/>
        <end position="121"/>
    </location>
</feature>
<keyword evidence="4" id="KW-1185">Reference proteome</keyword>
<evidence type="ECO:0000256" key="1">
    <source>
        <dbReference type="SAM" id="MobiDB-lite"/>
    </source>
</evidence>
<evidence type="ECO:0000313" key="4">
    <source>
        <dbReference type="Proteomes" id="UP000027866"/>
    </source>
</evidence>
<accession>A0A074MGT5</accession>
<feature type="compositionally biased region" description="Basic and acidic residues" evidence="1">
    <location>
        <begin position="341"/>
        <end position="352"/>
    </location>
</feature>